<organism evidence="11 12">
    <name type="scientific">Reticulomyxa filosa</name>
    <dbReference type="NCBI Taxonomy" id="46433"/>
    <lineage>
        <taxon>Eukaryota</taxon>
        <taxon>Sar</taxon>
        <taxon>Rhizaria</taxon>
        <taxon>Retaria</taxon>
        <taxon>Foraminifera</taxon>
        <taxon>Monothalamids</taxon>
        <taxon>Reticulomyxidae</taxon>
        <taxon>Reticulomyxa</taxon>
    </lineage>
</organism>
<dbReference type="OrthoDB" id="250329at2759"/>
<dbReference type="Gene3D" id="1.50.40.10">
    <property type="entry name" value="Mitochondrial carrier domain"/>
    <property type="match status" value="1"/>
</dbReference>
<evidence type="ECO:0000256" key="3">
    <source>
        <dbReference type="ARBA" id="ARBA00022448"/>
    </source>
</evidence>
<reference evidence="11 12" key="1">
    <citation type="journal article" date="2013" name="Curr. Biol.">
        <title>The Genome of the Foraminiferan Reticulomyxa filosa.</title>
        <authorList>
            <person name="Glockner G."/>
            <person name="Hulsmann N."/>
            <person name="Schleicher M."/>
            <person name="Noegel A.A."/>
            <person name="Eichinger L."/>
            <person name="Gallinger C."/>
            <person name="Pawlowski J."/>
            <person name="Sierra R."/>
            <person name="Euteneuer U."/>
            <person name="Pillet L."/>
            <person name="Moustafa A."/>
            <person name="Platzer M."/>
            <person name="Groth M."/>
            <person name="Szafranski K."/>
            <person name="Schliwa M."/>
        </authorList>
    </citation>
    <scope>NUCLEOTIDE SEQUENCE [LARGE SCALE GENOMIC DNA]</scope>
</reference>
<comment type="similarity">
    <text evidence="2 9">Belongs to the mitochondrial carrier (TC 2.A.29) family.</text>
</comment>
<evidence type="ECO:0000256" key="6">
    <source>
        <dbReference type="ARBA" id="ARBA00022989"/>
    </source>
</evidence>
<comment type="subcellular location">
    <subcellularLocation>
        <location evidence="1">Membrane</location>
        <topology evidence="1">Multi-pass membrane protein</topology>
    </subcellularLocation>
</comment>
<feature type="transmembrane region" description="Helical" evidence="10">
    <location>
        <begin position="14"/>
        <end position="34"/>
    </location>
</feature>
<feature type="non-terminal residue" evidence="11">
    <location>
        <position position="1"/>
    </location>
</feature>
<accession>X6NYD7</accession>
<dbReference type="InterPro" id="IPR018108">
    <property type="entry name" value="MCP_transmembrane"/>
</dbReference>
<dbReference type="GO" id="GO:0016020">
    <property type="term" value="C:membrane"/>
    <property type="evidence" value="ECO:0007669"/>
    <property type="project" value="UniProtKB-SubCell"/>
</dbReference>
<feature type="transmembrane region" description="Helical" evidence="10">
    <location>
        <begin position="111"/>
        <end position="129"/>
    </location>
</feature>
<protein>
    <recommendedName>
        <fullName evidence="13">Mitochondrial carrier protein</fullName>
    </recommendedName>
</protein>
<name>X6NYD7_RETFI</name>
<comment type="caution">
    <text evidence="11">The sequence shown here is derived from an EMBL/GenBank/DDBJ whole genome shotgun (WGS) entry which is preliminary data.</text>
</comment>
<feature type="transmembrane region" description="Helical" evidence="10">
    <location>
        <begin position="70"/>
        <end position="91"/>
    </location>
</feature>
<evidence type="ECO:0000256" key="1">
    <source>
        <dbReference type="ARBA" id="ARBA00004141"/>
    </source>
</evidence>
<evidence type="ECO:0000256" key="2">
    <source>
        <dbReference type="ARBA" id="ARBA00006375"/>
    </source>
</evidence>
<keyword evidence="6 10" id="KW-1133">Transmembrane helix</keyword>
<dbReference type="InterPro" id="IPR023395">
    <property type="entry name" value="MCP_dom_sf"/>
</dbReference>
<gene>
    <name evidence="11" type="ORF">RFI_06813</name>
</gene>
<evidence type="ECO:0000256" key="8">
    <source>
        <dbReference type="PROSITE-ProRule" id="PRU00282"/>
    </source>
</evidence>
<dbReference type="OMA" id="VWVPIDV"/>
<evidence type="ECO:0000313" key="11">
    <source>
        <dbReference type="EMBL" id="ETO30307.1"/>
    </source>
</evidence>
<feature type="repeat" description="Solcar" evidence="8">
    <location>
        <begin position="113"/>
        <end position="198"/>
    </location>
</feature>
<proteinExistence type="inferred from homology"/>
<keyword evidence="4 8" id="KW-0812">Transmembrane</keyword>
<evidence type="ECO:0000313" key="12">
    <source>
        <dbReference type="Proteomes" id="UP000023152"/>
    </source>
</evidence>
<feature type="repeat" description="Solcar" evidence="8">
    <location>
        <begin position="8"/>
        <end position="97"/>
    </location>
</feature>
<keyword evidence="5" id="KW-0677">Repeat</keyword>
<dbReference type="SUPFAM" id="SSF103506">
    <property type="entry name" value="Mitochondrial carrier"/>
    <property type="match status" value="1"/>
</dbReference>
<keyword evidence="12" id="KW-1185">Reference proteome</keyword>
<evidence type="ECO:0000256" key="7">
    <source>
        <dbReference type="ARBA" id="ARBA00023136"/>
    </source>
</evidence>
<keyword evidence="7 8" id="KW-0472">Membrane</keyword>
<dbReference type="EMBL" id="ASPP01005556">
    <property type="protein sequence ID" value="ETO30307.1"/>
    <property type="molecule type" value="Genomic_DNA"/>
</dbReference>
<dbReference type="PROSITE" id="PS50920">
    <property type="entry name" value="SOLCAR"/>
    <property type="match status" value="2"/>
</dbReference>
<dbReference type="AlphaFoldDB" id="X6NYD7"/>
<sequence length="209" mass="23458">KDEWWSSKPSLVDLASGFIAETVSCILFVPMDIIKERMQVQSNVEPHVRYRNVRHAVQVMLEKEGITGLFRAYGATLASFGPYSAISLALYERFKKLYCQTYDVDPKQFSTPAMALCSSVAGGIAGFLTNPLDTIKVRMQVQRGGIYHFGYRNILHGLGKLLTQESKQSLFAGVGARVAFVMPNTAMNITLYETFTRMYQNHLPLEGFL</sequence>
<evidence type="ECO:0000256" key="4">
    <source>
        <dbReference type="ARBA" id="ARBA00022692"/>
    </source>
</evidence>
<dbReference type="PANTHER" id="PTHR45667">
    <property type="entry name" value="S-ADENOSYLMETHIONINE MITOCHONDRIAL CARRIER PROTEIN"/>
    <property type="match status" value="1"/>
</dbReference>
<evidence type="ECO:0008006" key="13">
    <source>
        <dbReference type="Google" id="ProtNLM"/>
    </source>
</evidence>
<dbReference type="Pfam" id="PF00153">
    <property type="entry name" value="Mito_carr"/>
    <property type="match status" value="2"/>
</dbReference>
<evidence type="ECO:0000256" key="5">
    <source>
        <dbReference type="ARBA" id="ARBA00022737"/>
    </source>
</evidence>
<keyword evidence="3 9" id="KW-0813">Transport</keyword>
<evidence type="ECO:0000256" key="9">
    <source>
        <dbReference type="RuleBase" id="RU000488"/>
    </source>
</evidence>
<dbReference type="Proteomes" id="UP000023152">
    <property type="component" value="Unassembled WGS sequence"/>
</dbReference>
<evidence type="ECO:0000256" key="10">
    <source>
        <dbReference type="SAM" id="Phobius"/>
    </source>
</evidence>